<evidence type="ECO:0000313" key="2">
    <source>
        <dbReference type="EMBL" id="CAF4040969.1"/>
    </source>
</evidence>
<gene>
    <name evidence="1" type="ORF">GIL414_LOCUS7862</name>
    <name evidence="2" type="ORF">OVN521_LOCUS17386</name>
    <name evidence="4" type="ORF">SMN809_LOCUS15730</name>
    <name evidence="3" type="ORF">UXM345_LOCUS19617</name>
</gene>
<dbReference type="Proteomes" id="UP000681720">
    <property type="component" value="Unassembled WGS sequence"/>
</dbReference>
<comment type="caution">
    <text evidence="3">The sequence shown here is derived from an EMBL/GenBank/DDBJ whole genome shotgun (WGS) entry which is preliminary data.</text>
</comment>
<protein>
    <submittedName>
        <fullName evidence="3">Uncharacterized protein</fullName>
    </submittedName>
</protein>
<evidence type="ECO:0000313" key="1">
    <source>
        <dbReference type="EMBL" id="CAF3926776.1"/>
    </source>
</evidence>
<reference evidence="3" key="1">
    <citation type="submission" date="2021-02" db="EMBL/GenBank/DDBJ databases">
        <authorList>
            <person name="Nowell W R."/>
        </authorList>
    </citation>
    <scope>NUCLEOTIDE SEQUENCE</scope>
</reference>
<organism evidence="3 5">
    <name type="scientific">Rotaria magnacalcarata</name>
    <dbReference type="NCBI Taxonomy" id="392030"/>
    <lineage>
        <taxon>Eukaryota</taxon>
        <taxon>Metazoa</taxon>
        <taxon>Spiralia</taxon>
        <taxon>Gnathifera</taxon>
        <taxon>Rotifera</taxon>
        <taxon>Eurotatoria</taxon>
        <taxon>Bdelloidea</taxon>
        <taxon>Philodinida</taxon>
        <taxon>Philodinidae</taxon>
        <taxon>Rotaria</taxon>
    </lineage>
</organism>
<dbReference type="Proteomes" id="UP000676336">
    <property type="component" value="Unassembled WGS sequence"/>
</dbReference>
<proteinExistence type="predicted"/>
<name>A0A819S2R1_9BILA</name>
<accession>A0A819S2R1</accession>
<dbReference type="AlphaFoldDB" id="A0A819S2R1"/>
<dbReference type="Proteomes" id="UP000663842">
    <property type="component" value="Unassembled WGS sequence"/>
</dbReference>
<evidence type="ECO:0000313" key="6">
    <source>
        <dbReference type="Proteomes" id="UP000663866"/>
    </source>
</evidence>
<evidence type="ECO:0000313" key="3">
    <source>
        <dbReference type="EMBL" id="CAF4057445.1"/>
    </source>
</evidence>
<dbReference type="EMBL" id="CAJOBI010006839">
    <property type="protein sequence ID" value="CAF4070748.1"/>
    <property type="molecule type" value="Genomic_DNA"/>
</dbReference>
<keyword evidence="6" id="KW-1185">Reference proteome</keyword>
<dbReference type="EMBL" id="CAJOBF010002813">
    <property type="protein sequence ID" value="CAF4057445.1"/>
    <property type="molecule type" value="Genomic_DNA"/>
</dbReference>
<evidence type="ECO:0000313" key="4">
    <source>
        <dbReference type="EMBL" id="CAF4070748.1"/>
    </source>
</evidence>
<dbReference type="EMBL" id="CAJOBG010003011">
    <property type="protein sequence ID" value="CAF4040969.1"/>
    <property type="molecule type" value="Genomic_DNA"/>
</dbReference>
<dbReference type="Proteomes" id="UP000663866">
    <property type="component" value="Unassembled WGS sequence"/>
</dbReference>
<dbReference type="EMBL" id="CAJOBJ010002463">
    <property type="protein sequence ID" value="CAF3926776.1"/>
    <property type="molecule type" value="Genomic_DNA"/>
</dbReference>
<sequence>MLIVLKVSLETFIQTDDIDYNLDDLFDEKKEKDTPPHHDSETMIPELEALLKENDESGTNDKCHPALLLLWKPDLLIQYEISYRTSFTAKSASISDYKNFNGDISKPFRQMVSNIFVNLKLSDEDV</sequence>
<evidence type="ECO:0000313" key="5">
    <source>
        <dbReference type="Proteomes" id="UP000663842"/>
    </source>
</evidence>